<dbReference type="Gene3D" id="3.30.470.20">
    <property type="entry name" value="ATP-grasp fold, B domain"/>
    <property type="match status" value="1"/>
</dbReference>
<dbReference type="Pfam" id="PF19045">
    <property type="entry name" value="Ligase_CoA_2"/>
    <property type="match status" value="1"/>
</dbReference>
<dbReference type="InterPro" id="IPR043938">
    <property type="entry name" value="Ligase_CoA_dom"/>
</dbReference>
<dbReference type="Pfam" id="PF13549">
    <property type="entry name" value="ATP-grasp_5"/>
    <property type="match status" value="1"/>
</dbReference>
<evidence type="ECO:0000313" key="6">
    <source>
        <dbReference type="EMBL" id="MBM3316912.1"/>
    </source>
</evidence>
<proteinExistence type="predicted"/>
<dbReference type="InterPro" id="IPR051538">
    <property type="entry name" value="Acyl-CoA_Synth/Transferase"/>
</dbReference>
<dbReference type="GO" id="GO:0043758">
    <property type="term" value="F:acetate-CoA ligase (ADP-forming) activity"/>
    <property type="evidence" value="ECO:0007669"/>
    <property type="project" value="InterPro"/>
</dbReference>
<dbReference type="Gene3D" id="3.40.50.720">
    <property type="entry name" value="NAD(P)-binding Rossmann-like Domain"/>
    <property type="match status" value="1"/>
</dbReference>
<dbReference type="SUPFAM" id="SSF51735">
    <property type="entry name" value="NAD(P)-binding Rossmann-fold domains"/>
    <property type="match status" value="1"/>
</dbReference>
<evidence type="ECO:0000256" key="3">
    <source>
        <dbReference type="ARBA" id="ARBA00022840"/>
    </source>
</evidence>
<dbReference type="InterPro" id="IPR036291">
    <property type="entry name" value="NAD(P)-bd_dom_sf"/>
</dbReference>
<dbReference type="Proteomes" id="UP000748308">
    <property type="component" value="Unassembled WGS sequence"/>
</dbReference>
<dbReference type="EMBL" id="VGIY01000055">
    <property type="protein sequence ID" value="MBM3316912.1"/>
    <property type="molecule type" value="Genomic_DNA"/>
</dbReference>
<dbReference type="GO" id="GO:0005524">
    <property type="term" value="F:ATP binding"/>
    <property type="evidence" value="ECO:0007669"/>
    <property type="project" value="UniProtKB-KW"/>
</dbReference>
<dbReference type="Gene3D" id="3.30.1490.20">
    <property type="entry name" value="ATP-grasp fold, A domain"/>
    <property type="match status" value="1"/>
</dbReference>
<evidence type="ECO:0000259" key="5">
    <source>
        <dbReference type="SMART" id="SM00881"/>
    </source>
</evidence>
<gene>
    <name evidence="6" type="ORF">FJY75_03575</name>
</gene>
<sequence>MAKQSQRGRRSSAAGPEPSAAPESRAAAAEPGFEDPAIQGLDALLKPRSVAIIGASPRPDSIGRVILHNIIEGDFNGVVYPVHPKAAFVHSMKTYPSVLAIPDEVDLAYVVVPGAHVLPVVDECGRKGVRSICVISAGFREIGGEGIRREEELLDLVRRHGMRMVGPNCLGLISMIPGVRLNGTFAPARPRSGGLAFLSQSGALGVSILQHMERLDIGFSYFVSIGNSADIRGRDLLAYWEDDPHTEVIALYVESFGDPRVVGPVLRRITRRKPVVIVKSGRTAAGMRAASSHTGAMSAADETVDAFLRQTGAIRAYTIEEMLGLLTGFCRAPVPRGKRVAVLTNSGGPGIMATDALVTGGMEMAQFSEKTSRILDDMLPPEASRNNPIDLTAWGVADTYRQILPILFEDPNIDIILALFVPPMMVNPADAARAIAESRRGRDKPIFGVIMAEESSYRMLPREVPDCPPIFPFPEMAVKACIEMYNYHERQQRPRGRCHRFEVRRADAQAILDAVRARGGGFLPTADCMRVLDCYGFPTAPMRETNGIDEALAAAEALGYPVAFKVAGRMFVHKSDQGLVILNLKNELELQGAYSQVKRRIEKLGFSADEEAGFVQKMVKPGREVILGVSVDPKMGPVILFGMGGKYVEVLKDVTVRIPPLTDVDTLDMFASIRGYPLLQGVRGEPGVALDLLQECLLRLSQMVIELEGLVELDINPFVLNPARDDCAAVDARIRVEGAQA</sequence>
<feature type="compositionally biased region" description="Basic residues" evidence="4">
    <location>
        <begin position="1"/>
        <end position="10"/>
    </location>
</feature>
<protein>
    <submittedName>
        <fullName evidence="6">Acetate--CoA ligase family protein</fullName>
    </submittedName>
</protein>
<keyword evidence="3" id="KW-0067">ATP-binding</keyword>
<dbReference type="PANTHER" id="PTHR43334">
    <property type="entry name" value="ACETATE--COA LIGASE [ADP-FORMING]"/>
    <property type="match status" value="1"/>
</dbReference>
<evidence type="ECO:0000256" key="4">
    <source>
        <dbReference type="SAM" id="MobiDB-lite"/>
    </source>
</evidence>
<dbReference type="Pfam" id="PF13380">
    <property type="entry name" value="CoA_binding_2"/>
    <property type="match status" value="1"/>
</dbReference>
<dbReference type="SUPFAM" id="SSF56059">
    <property type="entry name" value="Glutathione synthetase ATP-binding domain-like"/>
    <property type="match status" value="1"/>
</dbReference>
<reference evidence="6" key="1">
    <citation type="submission" date="2019-03" db="EMBL/GenBank/DDBJ databases">
        <title>Lake Tanganyika Metagenome-Assembled Genomes (MAGs).</title>
        <authorList>
            <person name="Tran P."/>
        </authorList>
    </citation>
    <scope>NUCLEOTIDE SEQUENCE</scope>
    <source>
        <strain evidence="6">M_DeepCast_400m_m2_100</strain>
    </source>
</reference>
<evidence type="ECO:0000256" key="2">
    <source>
        <dbReference type="ARBA" id="ARBA00022741"/>
    </source>
</evidence>
<feature type="domain" description="CoA-binding" evidence="5">
    <location>
        <begin position="44"/>
        <end position="139"/>
    </location>
</feature>
<dbReference type="InterPro" id="IPR032875">
    <property type="entry name" value="Succ_CoA_lig_flav_dom"/>
</dbReference>
<comment type="caution">
    <text evidence="6">The sequence shown here is derived from an EMBL/GenBank/DDBJ whole genome shotgun (WGS) entry which is preliminary data.</text>
</comment>
<dbReference type="InterPro" id="IPR016102">
    <property type="entry name" value="Succinyl-CoA_synth-like"/>
</dbReference>
<evidence type="ECO:0000256" key="1">
    <source>
        <dbReference type="ARBA" id="ARBA00022598"/>
    </source>
</evidence>
<organism evidence="6 7">
    <name type="scientific">Eiseniibacteriota bacterium</name>
    <dbReference type="NCBI Taxonomy" id="2212470"/>
    <lineage>
        <taxon>Bacteria</taxon>
        <taxon>Candidatus Eiseniibacteriota</taxon>
    </lineage>
</organism>
<feature type="region of interest" description="Disordered" evidence="4">
    <location>
        <begin position="1"/>
        <end position="32"/>
    </location>
</feature>
<name>A0A937X9W9_UNCEI</name>
<dbReference type="Gene3D" id="3.40.50.261">
    <property type="entry name" value="Succinyl-CoA synthetase domains"/>
    <property type="match status" value="2"/>
</dbReference>
<dbReference type="SMART" id="SM00881">
    <property type="entry name" value="CoA_binding"/>
    <property type="match status" value="1"/>
</dbReference>
<dbReference type="InterPro" id="IPR003781">
    <property type="entry name" value="CoA-bd"/>
</dbReference>
<dbReference type="AlphaFoldDB" id="A0A937X9W9"/>
<accession>A0A937X9W9</accession>
<feature type="compositionally biased region" description="Low complexity" evidence="4">
    <location>
        <begin position="11"/>
        <end position="31"/>
    </location>
</feature>
<dbReference type="Pfam" id="PF13607">
    <property type="entry name" value="Succ_CoA_lig"/>
    <property type="match status" value="1"/>
</dbReference>
<dbReference type="PANTHER" id="PTHR43334:SF1">
    <property type="entry name" value="3-HYDROXYPROPIONATE--COA LIGASE [ADP-FORMING]"/>
    <property type="match status" value="1"/>
</dbReference>
<evidence type="ECO:0000313" key="7">
    <source>
        <dbReference type="Proteomes" id="UP000748308"/>
    </source>
</evidence>
<keyword evidence="1 6" id="KW-0436">Ligase</keyword>
<dbReference type="SUPFAM" id="SSF52210">
    <property type="entry name" value="Succinyl-CoA synthetase domains"/>
    <property type="match status" value="2"/>
</dbReference>
<dbReference type="InterPro" id="IPR013815">
    <property type="entry name" value="ATP_grasp_subdomain_1"/>
</dbReference>
<keyword evidence="2" id="KW-0547">Nucleotide-binding</keyword>